<dbReference type="Proteomes" id="UP000010471">
    <property type="component" value="Plasmid pMIC7113.02"/>
</dbReference>
<reference evidence="1 2" key="1">
    <citation type="submission" date="2012-06" db="EMBL/GenBank/DDBJ databases">
        <title>Finished plasmid 2 of genome of Microcoleus sp. PCC 7113.</title>
        <authorList>
            <consortium name="US DOE Joint Genome Institute"/>
            <person name="Gugger M."/>
            <person name="Coursin T."/>
            <person name="Rippka R."/>
            <person name="Tandeau De Marsac N."/>
            <person name="Huntemann M."/>
            <person name="Wei C.-L."/>
            <person name="Han J."/>
            <person name="Detter J.C."/>
            <person name="Han C."/>
            <person name="Tapia R."/>
            <person name="Chen A."/>
            <person name="Kyrpides N."/>
            <person name="Mavromatis K."/>
            <person name="Markowitz V."/>
            <person name="Szeto E."/>
            <person name="Ivanova N."/>
            <person name="Pagani I."/>
            <person name="Pati A."/>
            <person name="Goodwin L."/>
            <person name="Nordberg H.P."/>
            <person name="Cantor M.N."/>
            <person name="Hua S.X."/>
            <person name="Woyke T."/>
            <person name="Kerfeld C.A."/>
        </authorList>
    </citation>
    <scope>NUCLEOTIDE SEQUENCE [LARGE SCALE GENOMIC DNA]</scope>
    <source>
        <strain evidence="1 2">PCC 7113</strain>
        <plasmid evidence="1 2">pMIC7113.02</plasmid>
    </source>
</reference>
<name>K9WQM0_9CYAN</name>
<dbReference type="EMBL" id="CP003632">
    <property type="protein sequence ID" value="AFZ22086.1"/>
    <property type="molecule type" value="Genomic_DNA"/>
</dbReference>
<dbReference type="PATRIC" id="fig|1173027.3.peg.7196"/>
<gene>
    <name evidence="1" type="ORF">Mic7113_6508</name>
</gene>
<dbReference type="AlphaFoldDB" id="K9WQM0"/>
<protein>
    <submittedName>
        <fullName evidence="1">Uncharacterized protein</fullName>
    </submittedName>
</protein>
<dbReference type="OrthoDB" id="467596at2"/>
<sequence>MSRIRVVLENVTCYDTEDVTGADEFYLVGAISDGQQSSGVLTRPISVNDKQTKSFGIGGGTVFDAEVPEDRILKVALVAFDEDAGKDWSNHGDTITKIGQAVSSGLATIPNPYTAGAAVILPFAISAVGGVMSLDKDDELGQHLREFPVWSVPNGDHFQIWPFKGGGGWYSSWRYAVRYRVIKG</sequence>
<organism evidence="1 2">
    <name type="scientific">Allocoleopsis franciscana PCC 7113</name>
    <dbReference type="NCBI Taxonomy" id="1173027"/>
    <lineage>
        <taxon>Bacteria</taxon>
        <taxon>Bacillati</taxon>
        <taxon>Cyanobacteriota</taxon>
        <taxon>Cyanophyceae</taxon>
        <taxon>Coleofasciculales</taxon>
        <taxon>Coleofasciculaceae</taxon>
        <taxon>Allocoleopsis</taxon>
        <taxon>Allocoleopsis franciscana</taxon>
    </lineage>
</organism>
<dbReference type="KEGG" id="mic:Mic7113_6508"/>
<keyword evidence="2" id="KW-1185">Reference proteome</keyword>
<dbReference type="RefSeq" id="WP_015211481.1">
    <property type="nucleotide sequence ID" value="NC_019760.1"/>
</dbReference>
<evidence type="ECO:0000313" key="1">
    <source>
        <dbReference type="EMBL" id="AFZ22086.1"/>
    </source>
</evidence>
<keyword evidence="1" id="KW-0614">Plasmid</keyword>
<evidence type="ECO:0000313" key="2">
    <source>
        <dbReference type="Proteomes" id="UP000010471"/>
    </source>
</evidence>
<accession>K9WQM0</accession>
<geneLocation type="plasmid" evidence="1 2">
    <name>pMIC7113.02</name>
</geneLocation>
<dbReference type="HOGENOM" id="CLU_1472344_0_0_3"/>
<proteinExistence type="predicted"/>